<feature type="transmembrane region" description="Helical" evidence="1">
    <location>
        <begin position="117"/>
        <end position="135"/>
    </location>
</feature>
<evidence type="ECO:0000313" key="3">
    <source>
        <dbReference type="Proteomes" id="UP000649179"/>
    </source>
</evidence>
<keyword evidence="1" id="KW-1133">Transmembrane helix</keyword>
<feature type="transmembrane region" description="Helical" evidence="1">
    <location>
        <begin position="87"/>
        <end position="105"/>
    </location>
</feature>
<name>A0A917BLR3_9ACTN</name>
<sequence length="147" mass="15733">MSLLQRADPAISSRSPGRRWLPFVGTTLAAAAAVGTVATLDPNRPGHYPTCPFLFVTGLWCPGCGTMRAVHDLAHLDLAGALARNPLTVVLVPVLVYAWVAWGARLAGRDLPRVSRVPAAVIWGFLVVVVTYAVLRNVPGWTWLSPA</sequence>
<gene>
    <name evidence="2" type="ORF">GCM10011519_26310</name>
</gene>
<feature type="transmembrane region" description="Helical" evidence="1">
    <location>
        <begin position="20"/>
        <end position="40"/>
    </location>
</feature>
<keyword evidence="3" id="KW-1185">Reference proteome</keyword>
<reference evidence="2" key="2">
    <citation type="submission" date="2020-09" db="EMBL/GenBank/DDBJ databases">
        <authorList>
            <person name="Sun Q."/>
            <person name="Zhou Y."/>
        </authorList>
    </citation>
    <scope>NUCLEOTIDE SEQUENCE</scope>
    <source>
        <strain evidence="2">CGMCC 1.16067</strain>
    </source>
</reference>
<comment type="caution">
    <text evidence="2">The sequence shown here is derived from an EMBL/GenBank/DDBJ whole genome shotgun (WGS) entry which is preliminary data.</text>
</comment>
<evidence type="ECO:0000313" key="2">
    <source>
        <dbReference type="EMBL" id="GGF51065.1"/>
    </source>
</evidence>
<dbReference type="Proteomes" id="UP000649179">
    <property type="component" value="Unassembled WGS sequence"/>
</dbReference>
<accession>A0A917BLR3</accession>
<keyword evidence="1" id="KW-0472">Membrane</keyword>
<dbReference type="Pfam" id="PF10825">
    <property type="entry name" value="DUF2752"/>
    <property type="match status" value="1"/>
</dbReference>
<keyword evidence="1" id="KW-0812">Transmembrane</keyword>
<dbReference type="AlphaFoldDB" id="A0A917BLR3"/>
<dbReference type="InterPro" id="IPR021215">
    <property type="entry name" value="DUF2752"/>
</dbReference>
<reference evidence="2" key="1">
    <citation type="journal article" date="2014" name="Int. J. Syst. Evol. Microbiol.">
        <title>Complete genome sequence of Corynebacterium casei LMG S-19264T (=DSM 44701T), isolated from a smear-ripened cheese.</title>
        <authorList>
            <consortium name="US DOE Joint Genome Institute (JGI-PGF)"/>
            <person name="Walter F."/>
            <person name="Albersmeier A."/>
            <person name="Kalinowski J."/>
            <person name="Ruckert C."/>
        </authorList>
    </citation>
    <scope>NUCLEOTIDE SEQUENCE</scope>
    <source>
        <strain evidence="2">CGMCC 1.16067</strain>
    </source>
</reference>
<evidence type="ECO:0000256" key="1">
    <source>
        <dbReference type="SAM" id="Phobius"/>
    </source>
</evidence>
<organism evidence="2 3">
    <name type="scientific">Marmoricola endophyticus</name>
    <dbReference type="NCBI Taxonomy" id="2040280"/>
    <lineage>
        <taxon>Bacteria</taxon>
        <taxon>Bacillati</taxon>
        <taxon>Actinomycetota</taxon>
        <taxon>Actinomycetes</taxon>
        <taxon>Propionibacteriales</taxon>
        <taxon>Nocardioidaceae</taxon>
        <taxon>Marmoricola</taxon>
    </lineage>
</organism>
<dbReference type="RefSeq" id="WP_188780181.1">
    <property type="nucleotide sequence ID" value="NZ_BMKQ01000001.1"/>
</dbReference>
<dbReference type="EMBL" id="BMKQ01000001">
    <property type="protein sequence ID" value="GGF51065.1"/>
    <property type="molecule type" value="Genomic_DNA"/>
</dbReference>
<protein>
    <submittedName>
        <fullName evidence="2">Membrane protein</fullName>
    </submittedName>
</protein>
<proteinExistence type="predicted"/>